<evidence type="ECO:0000256" key="3">
    <source>
        <dbReference type="ARBA" id="ARBA00022896"/>
    </source>
</evidence>
<evidence type="ECO:0000256" key="5">
    <source>
        <dbReference type="ARBA" id="ARBA00023002"/>
    </source>
</evidence>
<keyword evidence="5" id="KW-0560">Oxidoreductase</keyword>
<organism evidence="8 9">
    <name type="scientific">Mya arenaria</name>
    <name type="common">Soft-shell clam</name>
    <dbReference type="NCBI Taxonomy" id="6604"/>
    <lineage>
        <taxon>Eukaryota</taxon>
        <taxon>Metazoa</taxon>
        <taxon>Spiralia</taxon>
        <taxon>Lophotrochozoa</taxon>
        <taxon>Mollusca</taxon>
        <taxon>Bivalvia</taxon>
        <taxon>Autobranchia</taxon>
        <taxon>Heteroconchia</taxon>
        <taxon>Euheterodonta</taxon>
        <taxon>Imparidentia</taxon>
        <taxon>Neoheterodontei</taxon>
        <taxon>Myida</taxon>
        <taxon>Myoidea</taxon>
        <taxon>Myidae</taxon>
        <taxon>Mya</taxon>
    </lineage>
</organism>
<proteinExistence type="predicted"/>
<keyword evidence="6" id="KW-0408">Iron</keyword>
<evidence type="ECO:0000313" key="9">
    <source>
        <dbReference type="Proteomes" id="UP001164746"/>
    </source>
</evidence>
<keyword evidence="9" id="KW-1185">Reference proteome</keyword>
<evidence type="ECO:0000313" key="8">
    <source>
        <dbReference type="EMBL" id="WAR05206.1"/>
    </source>
</evidence>
<keyword evidence="2" id="KW-0479">Metal-binding</keyword>
<gene>
    <name evidence="8" type="ORF">MAR_020575</name>
</gene>
<evidence type="ECO:0000259" key="7">
    <source>
        <dbReference type="SMART" id="SM00702"/>
    </source>
</evidence>
<dbReference type="InterPro" id="IPR044862">
    <property type="entry name" value="Pro_4_hyd_alph_FE2OG_OXY"/>
</dbReference>
<dbReference type="SMART" id="SM00702">
    <property type="entry name" value="P4Hc"/>
    <property type="match status" value="1"/>
</dbReference>
<dbReference type="InterPro" id="IPR006620">
    <property type="entry name" value="Pro_4_hyd_alph"/>
</dbReference>
<reference evidence="8" key="1">
    <citation type="submission" date="2022-11" db="EMBL/GenBank/DDBJ databases">
        <title>Centuries of genome instability and evolution in soft-shell clam transmissible cancer (bioRxiv).</title>
        <authorList>
            <person name="Hart S.F.M."/>
            <person name="Yonemitsu M.A."/>
            <person name="Giersch R.M."/>
            <person name="Beal B.F."/>
            <person name="Arriagada G."/>
            <person name="Davis B.W."/>
            <person name="Ostrander E.A."/>
            <person name="Goff S.P."/>
            <person name="Metzger M.J."/>
        </authorList>
    </citation>
    <scope>NUCLEOTIDE SEQUENCE</scope>
    <source>
        <strain evidence="8">MELC-2E11</strain>
        <tissue evidence="8">Siphon/mantle</tissue>
    </source>
</reference>
<comment type="cofactor">
    <cofactor evidence="1">
        <name>L-ascorbate</name>
        <dbReference type="ChEBI" id="CHEBI:38290"/>
    </cofactor>
</comment>
<dbReference type="Gene3D" id="2.60.120.620">
    <property type="entry name" value="q2cbj1_9rhob like domain"/>
    <property type="match status" value="1"/>
</dbReference>
<evidence type="ECO:0000256" key="6">
    <source>
        <dbReference type="ARBA" id="ARBA00023004"/>
    </source>
</evidence>
<sequence>MDHASADLGTSPVEQQEFYDFIFKSDPLTSLEHNIREQTAALEALQSFISGFETDIDLTSDDVSAHEHPAKALRYFATLGSELPEVVAELTEEFDVDELLKFRKKMPKYEDLSEIVKGILRMHLIFALKVPDMVAGLMVGRGSRSLPTEECADVAFIFHQIVISINVLGDVTPLATEWTEYSSRRCLDEGRSDLATRLQVSLLNMTRESYKQRNCTCSIQAMAEERHWIQRNRNLTVPKRSDDNDCSGQVLKKCGPKPDPFKKMRKYFCALCQGKSVTDVKPDYVEPVTRMRSCRYEHNNNPWLMIGPMKVEELNSAKPKVTMYHEAMYDAEIAQFIDLGKPDLMRSFLSEGSNIYSSDKRTGDLSDLTDDKDAMPVMTKVRNRLQSISGFVLKSKFSENTRIANYPVGGYFDLHSDFFQNGSIEENNRMATMLVYLNEVVGGYTVFPWINLKLHPVKGAAVFWDNQYRSGRNMRASIHGACPVIQGDKWIYIQNIKKYGNEFTKPCGLDENE</sequence>
<accession>A0ABY7E9D6</accession>
<dbReference type="EMBL" id="CP111016">
    <property type="protein sequence ID" value="WAR05206.1"/>
    <property type="molecule type" value="Genomic_DNA"/>
</dbReference>
<dbReference type="Pfam" id="PF13640">
    <property type="entry name" value="2OG-FeII_Oxy_3"/>
    <property type="match status" value="1"/>
</dbReference>
<protein>
    <submittedName>
        <fullName evidence="8">P4HA2-like protein</fullName>
    </submittedName>
</protein>
<evidence type="ECO:0000256" key="2">
    <source>
        <dbReference type="ARBA" id="ARBA00022723"/>
    </source>
</evidence>
<dbReference type="PANTHER" id="PTHR10869">
    <property type="entry name" value="PROLYL 4-HYDROXYLASE ALPHA SUBUNIT"/>
    <property type="match status" value="1"/>
</dbReference>
<name>A0ABY7E9D6_MYAAR</name>
<dbReference type="Pfam" id="PF08336">
    <property type="entry name" value="P4Ha_N"/>
    <property type="match status" value="1"/>
</dbReference>
<dbReference type="Proteomes" id="UP001164746">
    <property type="component" value="Chromosome 5"/>
</dbReference>
<evidence type="ECO:0000256" key="1">
    <source>
        <dbReference type="ARBA" id="ARBA00001961"/>
    </source>
</evidence>
<dbReference type="InterPro" id="IPR045054">
    <property type="entry name" value="P4HA-like"/>
</dbReference>
<evidence type="ECO:0000256" key="4">
    <source>
        <dbReference type="ARBA" id="ARBA00022964"/>
    </source>
</evidence>
<dbReference type="InterPro" id="IPR013547">
    <property type="entry name" value="P4H_N"/>
</dbReference>
<keyword evidence="4" id="KW-0223">Dioxygenase</keyword>
<keyword evidence="3" id="KW-0847">Vitamin C</keyword>
<feature type="domain" description="Prolyl 4-hydroxylase alpha subunit" evidence="7">
    <location>
        <begin position="319"/>
        <end position="497"/>
    </location>
</feature>
<dbReference type="PANTHER" id="PTHR10869:SF244">
    <property type="entry name" value="PROLYL 4-HYDROXYLASE SUBUNIT ALPHA-2"/>
    <property type="match status" value="1"/>
</dbReference>